<organism evidence="1 2">
    <name type="scientific">Flavobacterium piscis</name>
    <dbReference type="NCBI Taxonomy" id="1114874"/>
    <lineage>
        <taxon>Bacteria</taxon>
        <taxon>Pseudomonadati</taxon>
        <taxon>Bacteroidota</taxon>
        <taxon>Flavobacteriia</taxon>
        <taxon>Flavobacteriales</taxon>
        <taxon>Flavobacteriaceae</taxon>
        <taxon>Flavobacterium</taxon>
    </lineage>
</organism>
<evidence type="ECO:0000313" key="2">
    <source>
        <dbReference type="Proteomes" id="UP001269081"/>
    </source>
</evidence>
<reference evidence="1 2" key="1">
    <citation type="submission" date="2023-07" db="EMBL/GenBank/DDBJ databases">
        <title>Sorghum-associated microbial communities from plants grown in Nebraska, USA.</title>
        <authorList>
            <person name="Schachtman D."/>
        </authorList>
    </citation>
    <scope>NUCLEOTIDE SEQUENCE [LARGE SCALE GENOMIC DNA]</scope>
    <source>
        <strain evidence="1 2">4129</strain>
    </source>
</reference>
<proteinExistence type="predicted"/>
<keyword evidence="2" id="KW-1185">Reference proteome</keyword>
<name>A0ABU1Y8P6_9FLAO</name>
<sequence length="45" mass="5236">MFNIFKKKEEKRLPITQIPTLARASCSCTQSSCVRNVIRLVYKFS</sequence>
<comment type="caution">
    <text evidence="1">The sequence shown here is derived from an EMBL/GenBank/DDBJ whole genome shotgun (WGS) entry which is preliminary data.</text>
</comment>
<dbReference type="EMBL" id="JAVDWQ010000008">
    <property type="protein sequence ID" value="MDR7210607.1"/>
    <property type="molecule type" value="Genomic_DNA"/>
</dbReference>
<evidence type="ECO:0000313" key="1">
    <source>
        <dbReference type="EMBL" id="MDR7210607.1"/>
    </source>
</evidence>
<protein>
    <submittedName>
        <fullName evidence="1">Uncharacterized protein</fullName>
    </submittedName>
</protein>
<accession>A0ABU1Y8P6</accession>
<gene>
    <name evidence="1" type="ORF">J2W48_002557</name>
</gene>
<dbReference type="Proteomes" id="UP001269081">
    <property type="component" value="Unassembled WGS sequence"/>
</dbReference>